<dbReference type="SUPFAM" id="SSF52047">
    <property type="entry name" value="RNI-like"/>
    <property type="match status" value="1"/>
</dbReference>
<gene>
    <name evidence="1" type="ORF">SEMRO_90_G047230.1</name>
</gene>
<keyword evidence="2" id="KW-1185">Reference proteome</keyword>
<evidence type="ECO:0000313" key="1">
    <source>
        <dbReference type="EMBL" id="CAB9500703.1"/>
    </source>
</evidence>
<dbReference type="Proteomes" id="UP001153069">
    <property type="component" value="Unassembled WGS sequence"/>
</dbReference>
<dbReference type="EMBL" id="CAICTM010000089">
    <property type="protein sequence ID" value="CAB9500703.1"/>
    <property type="molecule type" value="Genomic_DNA"/>
</dbReference>
<protein>
    <submittedName>
        <fullName evidence="1">Uncharacterized protein</fullName>
    </submittedName>
</protein>
<evidence type="ECO:0000313" key="2">
    <source>
        <dbReference type="Proteomes" id="UP001153069"/>
    </source>
</evidence>
<sequence length="422" mass="46697">MTRERQDLALCIEKPSCSYGLVRTEIHFRSFLDGTCADNAEFWTEMKKLARENSTTQSLLLSLSKPTPCDQHLKEFIMELIANSTTLEEIIFLWSEGSFVKDLCGIIDAAQANKNVNVRRMELPSFVFDSIQLRHASFLSRLNELDLNCTREMPESACLVFEEAFLDQNSMLQKLKVSVSNGVSRDIGGARFEEALIKCLPMMKDLCHLDITTNSSALHDASLKKGPSLDILSLDIRQHAKTMLDAGAGLPRKELNIRWSPSGFAVLTGCVPNQSKQTIQKIHVLYVNGSCLQSFANLRSLKELSVFAIDGAVDVAEIRGLLEGLLQANDSITSFPDLEAGLIESLIPWGQKETALHLLRLNQLAEKCGATKSLPSALMPLVFSRLGGEGGQPGKPSLIYAILRDRAEMFSFKRSADPSTKD</sequence>
<dbReference type="AlphaFoldDB" id="A0A9N8DCZ3"/>
<name>A0A9N8DCZ3_9STRA</name>
<accession>A0A9N8DCZ3</accession>
<reference evidence="1" key="1">
    <citation type="submission" date="2020-06" db="EMBL/GenBank/DDBJ databases">
        <authorList>
            <consortium name="Plant Systems Biology data submission"/>
        </authorList>
    </citation>
    <scope>NUCLEOTIDE SEQUENCE</scope>
    <source>
        <strain evidence="1">D6</strain>
    </source>
</reference>
<proteinExistence type="predicted"/>
<comment type="caution">
    <text evidence="1">The sequence shown here is derived from an EMBL/GenBank/DDBJ whole genome shotgun (WGS) entry which is preliminary data.</text>
</comment>
<organism evidence="1 2">
    <name type="scientific">Seminavis robusta</name>
    <dbReference type="NCBI Taxonomy" id="568900"/>
    <lineage>
        <taxon>Eukaryota</taxon>
        <taxon>Sar</taxon>
        <taxon>Stramenopiles</taxon>
        <taxon>Ochrophyta</taxon>
        <taxon>Bacillariophyta</taxon>
        <taxon>Bacillariophyceae</taxon>
        <taxon>Bacillariophycidae</taxon>
        <taxon>Naviculales</taxon>
        <taxon>Naviculaceae</taxon>
        <taxon>Seminavis</taxon>
    </lineage>
</organism>